<reference evidence="9 10" key="1">
    <citation type="journal article" date="2015" name="Stand. Genomic Sci.">
        <title>Genomic Encyclopedia of Bacterial and Archaeal Type Strains, Phase III: the genomes of soil and plant-associated and newly described type strains.</title>
        <authorList>
            <person name="Whitman W.B."/>
            <person name="Woyke T."/>
            <person name="Klenk H.P."/>
            <person name="Zhou Y."/>
            <person name="Lilburn T.G."/>
            <person name="Beck B.J."/>
            <person name="De Vos P."/>
            <person name="Vandamme P."/>
            <person name="Eisen J.A."/>
            <person name="Garrity G."/>
            <person name="Hugenholtz P."/>
            <person name="Kyrpides N.C."/>
        </authorList>
    </citation>
    <scope>NUCLEOTIDE SEQUENCE [LARGE SCALE GENOMIC DNA]</scope>
    <source>
        <strain evidence="9 10">CGMCC 1.7748</strain>
    </source>
</reference>
<evidence type="ECO:0000259" key="8">
    <source>
        <dbReference type="Pfam" id="PF02771"/>
    </source>
</evidence>
<evidence type="ECO:0000256" key="1">
    <source>
        <dbReference type="ARBA" id="ARBA00001974"/>
    </source>
</evidence>
<sequence>MKIEISDDQRLLKESFERLFKAESTPARIRAAEPRGFDPALWRELADMGTLTMRAPQAHGGGGFSLLDAQIVVEEAGKALVSAPLTEAIVTGRLLACLDTDEARALFDRVARDGAIVTFALFDAADKPEQIVPGGAVADVVLALRGETVLALDSGRQEAFLENLADLPIARWQMDGGATVASGAAARTEFLAALEEWKLLTAAELNGMARRSVEIAAAYACERIQFGKPIGANQGIAHPLADLIMDIDGAQLLNWWAAARVAEGAADAAASVSMSFWWAANTSGRAVERALHTHGGYGLSVEYDVQLYHRRAKARALLLGDPTDELLNVGRRLWLGDAPRLPDAGEMTLDFSFGAEAEALAAETDAFFRANLTPELAAQAHFSFEGHDWDFHARLGAERLLFPAWPKEYGGRAADPYAASRSAAIWDAYDWGRVGTGVTDMVGHMIIWFGHADTKAEVLPRLASGKAMCSLGYSEPGSGSDVFAARTRAVRDGDEWVINGQKMFTSGAELASYIFLLCRTDPDAPKHQGITMFLVPTDMPGIEIRPIFTFQDERTNTTFYTDVRIPDRYRVGEVNGGTAVLGAALRLEQGGGSYVPVQDKMLGQAVDWARTTTRGDRPAIEDMIVLSRLSRVAVHNAITDLLYRRSLWTRAEGKPDLAYGPMSKVFAVESYNRDSTDLLDLTAPDSILRRPGLPGLIERDHRRSTASTIYAGASEVLRSMIGEKALGLPRNR</sequence>
<accession>A0A562KGP9</accession>
<feature type="domain" description="Acyl-CoA dehydrogenase/oxidase N-terminal" evidence="8">
    <location>
        <begin position="356"/>
        <end position="466"/>
    </location>
</feature>
<evidence type="ECO:0000313" key="10">
    <source>
        <dbReference type="Proteomes" id="UP000316624"/>
    </source>
</evidence>
<dbReference type="GO" id="GO:0050660">
    <property type="term" value="F:flavin adenine dinucleotide binding"/>
    <property type="evidence" value="ECO:0007669"/>
    <property type="project" value="InterPro"/>
</dbReference>
<protein>
    <submittedName>
        <fullName evidence="9">Alkylation response protein AidB-like acyl-CoA dehydrogenase</fullName>
    </submittedName>
</protein>
<dbReference type="SUPFAM" id="SSF56645">
    <property type="entry name" value="Acyl-CoA dehydrogenase NM domain-like"/>
    <property type="match status" value="2"/>
</dbReference>
<dbReference type="InterPro" id="IPR052161">
    <property type="entry name" value="Mycobact_Acyl-CoA_DH"/>
</dbReference>
<dbReference type="InterPro" id="IPR006091">
    <property type="entry name" value="Acyl-CoA_Oxase/DH_mid-dom"/>
</dbReference>
<proteinExistence type="inferred from homology"/>
<dbReference type="AlphaFoldDB" id="A0A562KGP9"/>
<dbReference type="InterPro" id="IPR013786">
    <property type="entry name" value="AcylCoA_DH/ox_N"/>
</dbReference>
<dbReference type="InterPro" id="IPR037069">
    <property type="entry name" value="AcylCoA_DH/ox_N_sf"/>
</dbReference>
<dbReference type="Pfam" id="PF02770">
    <property type="entry name" value="Acyl-CoA_dh_M"/>
    <property type="match status" value="1"/>
</dbReference>
<dbReference type="FunFam" id="2.40.110.10:FF:000002">
    <property type="entry name" value="Acyl-CoA dehydrogenase fadE12"/>
    <property type="match status" value="1"/>
</dbReference>
<dbReference type="InterPro" id="IPR046373">
    <property type="entry name" value="Acyl-CoA_Oxase/DH_mid-dom_sf"/>
</dbReference>
<organism evidence="9 10">
    <name type="scientific">Sphingobium wenxiniae (strain DSM 21828 / CGMCC 1.7748 / JZ-1)</name>
    <dbReference type="NCBI Taxonomy" id="595605"/>
    <lineage>
        <taxon>Bacteria</taxon>
        <taxon>Pseudomonadati</taxon>
        <taxon>Pseudomonadota</taxon>
        <taxon>Alphaproteobacteria</taxon>
        <taxon>Sphingomonadales</taxon>
        <taxon>Sphingomonadaceae</taxon>
        <taxon>Sphingobium</taxon>
    </lineage>
</organism>
<feature type="domain" description="Acyl-CoA dehydrogenase/oxidase N-terminal" evidence="8">
    <location>
        <begin position="6"/>
        <end position="85"/>
    </location>
</feature>
<name>A0A562KGP9_SPHWJ</name>
<dbReference type="Pfam" id="PF00441">
    <property type="entry name" value="Acyl-CoA_dh_1"/>
    <property type="match status" value="2"/>
</dbReference>
<evidence type="ECO:0000256" key="3">
    <source>
        <dbReference type="ARBA" id="ARBA00022630"/>
    </source>
</evidence>
<evidence type="ECO:0000259" key="6">
    <source>
        <dbReference type="Pfam" id="PF00441"/>
    </source>
</evidence>
<keyword evidence="5" id="KW-0560">Oxidoreductase</keyword>
<dbReference type="Gene3D" id="1.20.140.10">
    <property type="entry name" value="Butyryl-CoA Dehydrogenase, subunit A, domain 3"/>
    <property type="match status" value="2"/>
</dbReference>
<comment type="cofactor">
    <cofactor evidence="1">
        <name>FAD</name>
        <dbReference type="ChEBI" id="CHEBI:57692"/>
    </cofactor>
</comment>
<dbReference type="InterPro" id="IPR036250">
    <property type="entry name" value="AcylCo_DH-like_C"/>
</dbReference>
<feature type="domain" description="Acyl-CoA dehydrogenase/oxidase C-terminal" evidence="6">
    <location>
        <begin position="193"/>
        <end position="321"/>
    </location>
</feature>
<evidence type="ECO:0000259" key="7">
    <source>
        <dbReference type="Pfam" id="PF02770"/>
    </source>
</evidence>
<dbReference type="Gene3D" id="2.40.110.10">
    <property type="entry name" value="Butyryl-CoA Dehydrogenase, subunit A, domain 2"/>
    <property type="match status" value="1"/>
</dbReference>
<keyword evidence="4" id="KW-0274">FAD</keyword>
<dbReference type="RefSeq" id="WP_158636629.1">
    <property type="nucleotide sequence ID" value="NZ_JACIIY010000003.1"/>
</dbReference>
<gene>
    <name evidence="9" type="ORF">IQ35_01804</name>
</gene>
<evidence type="ECO:0000256" key="2">
    <source>
        <dbReference type="ARBA" id="ARBA00009347"/>
    </source>
</evidence>
<evidence type="ECO:0000313" key="9">
    <source>
        <dbReference type="EMBL" id="TWH94561.1"/>
    </source>
</evidence>
<dbReference type="Proteomes" id="UP000316624">
    <property type="component" value="Unassembled WGS sequence"/>
</dbReference>
<comment type="similarity">
    <text evidence="2">Belongs to the acyl-CoA dehydrogenase family.</text>
</comment>
<dbReference type="InterPro" id="IPR009075">
    <property type="entry name" value="AcylCo_DH/oxidase_C"/>
</dbReference>
<dbReference type="PANTHER" id="PTHR43292:SF3">
    <property type="entry name" value="ACYL-COA DEHYDROGENASE FADE29"/>
    <property type="match status" value="1"/>
</dbReference>
<dbReference type="SUPFAM" id="SSF47203">
    <property type="entry name" value="Acyl-CoA dehydrogenase C-terminal domain-like"/>
    <property type="match status" value="2"/>
</dbReference>
<dbReference type="PANTHER" id="PTHR43292">
    <property type="entry name" value="ACYL-COA DEHYDROGENASE"/>
    <property type="match status" value="1"/>
</dbReference>
<evidence type="ECO:0000256" key="4">
    <source>
        <dbReference type="ARBA" id="ARBA00022827"/>
    </source>
</evidence>
<keyword evidence="10" id="KW-1185">Reference proteome</keyword>
<dbReference type="Pfam" id="PF02771">
    <property type="entry name" value="Acyl-CoA_dh_N"/>
    <property type="match status" value="2"/>
</dbReference>
<evidence type="ECO:0000256" key="5">
    <source>
        <dbReference type="ARBA" id="ARBA00023002"/>
    </source>
</evidence>
<feature type="domain" description="Acyl-CoA dehydrogenase/oxidase C-terminal" evidence="6">
    <location>
        <begin position="600"/>
        <end position="725"/>
    </location>
</feature>
<dbReference type="InterPro" id="IPR009100">
    <property type="entry name" value="AcylCoA_DH/oxidase_NM_dom_sf"/>
</dbReference>
<feature type="domain" description="Acyl-CoA oxidase/dehydrogenase middle" evidence="7">
    <location>
        <begin position="471"/>
        <end position="548"/>
    </location>
</feature>
<dbReference type="GO" id="GO:0005886">
    <property type="term" value="C:plasma membrane"/>
    <property type="evidence" value="ECO:0007669"/>
    <property type="project" value="TreeGrafter"/>
</dbReference>
<dbReference type="GO" id="GO:0016627">
    <property type="term" value="F:oxidoreductase activity, acting on the CH-CH group of donors"/>
    <property type="evidence" value="ECO:0007669"/>
    <property type="project" value="InterPro"/>
</dbReference>
<keyword evidence="3" id="KW-0285">Flavoprotein</keyword>
<comment type="caution">
    <text evidence="9">The sequence shown here is derived from an EMBL/GenBank/DDBJ whole genome shotgun (WGS) entry which is preliminary data.</text>
</comment>
<dbReference type="EMBL" id="VLKK01000005">
    <property type="protein sequence ID" value="TWH94561.1"/>
    <property type="molecule type" value="Genomic_DNA"/>
</dbReference>
<dbReference type="Gene3D" id="1.10.540.10">
    <property type="entry name" value="Acyl-CoA dehydrogenase/oxidase, N-terminal domain"/>
    <property type="match status" value="2"/>
</dbReference>